<gene>
    <name evidence="1" type="ordered locus">Bphy_6338</name>
</gene>
<dbReference type="InterPro" id="IPR008000">
    <property type="entry name" value="Rham/fucose_mutarotase"/>
</dbReference>
<dbReference type="KEGG" id="bph:Bphy_6338"/>
<dbReference type="OrthoDB" id="7272712at2"/>
<dbReference type="InterPro" id="IPR052996">
    <property type="entry name" value="Carb_Metab_Mutarotase"/>
</dbReference>
<accession>B2JWP2</accession>
<dbReference type="GO" id="GO:0016857">
    <property type="term" value="F:racemase and epimerase activity, acting on carbohydrates and derivatives"/>
    <property type="evidence" value="ECO:0007669"/>
    <property type="project" value="InterPro"/>
</dbReference>
<dbReference type="InterPro" id="IPR011008">
    <property type="entry name" value="Dimeric_a/b-barrel"/>
</dbReference>
<dbReference type="PANTHER" id="PTHR43239:SF1">
    <property type="entry name" value="UPF0734 PROTEIN DDB_G0273871_DDB_G0273177"/>
    <property type="match status" value="1"/>
</dbReference>
<evidence type="ECO:0008006" key="3">
    <source>
        <dbReference type="Google" id="ProtNLM"/>
    </source>
</evidence>
<dbReference type="AlphaFoldDB" id="B2JWP2"/>
<dbReference type="Proteomes" id="UP000001192">
    <property type="component" value="Plasmid pBPHY01"/>
</dbReference>
<dbReference type="HOGENOM" id="CLU_100689_4_0_4"/>
<dbReference type="PANTHER" id="PTHR43239">
    <property type="entry name" value="UPF0734 PROTEIN DDB_G0273871/DDB_G0273177"/>
    <property type="match status" value="1"/>
</dbReference>
<name>B2JWP2_PARP8</name>
<dbReference type="Gene3D" id="3.30.70.100">
    <property type="match status" value="1"/>
</dbReference>
<organism evidence="1 2">
    <name type="scientific">Paraburkholderia phymatum (strain DSM 17167 / CIP 108236 / LMG 21445 / STM815)</name>
    <name type="common">Burkholderia phymatum</name>
    <dbReference type="NCBI Taxonomy" id="391038"/>
    <lineage>
        <taxon>Bacteria</taxon>
        <taxon>Pseudomonadati</taxon>
        <taxon>Pseudomonadota</taxon>
        <taxon>Betaproteobacteria</taxon>
        <taxon>Burkholderiales</taxon>
        <taxon>Burkholderiaceae</taxon>
        <taxon>Paraburkholderia</taxon>
    </lineage>
</organism>
<reference evidence="2" key="1">
    <citation type="journal article" date="2014" name="Stand. Genomic Sci.">
        <title>Complete genome sequence of Burkholderia phymatum STM815(T), a broad host range and efficient nitrogen-fixing symbiont of Mimosa species.</title>
        <authorList>
            <person name="Moulin L."/>
            <person name="Klonowska A."/>
            <person name="Caroline B."/>
            <person name="Booth K."/>
            <person name="Vriezen J.A."/>
            <person name="Melkonian R."/>
            <person name="James E.K."/>
            <person name="Young J.P."/>
            <person name="Bena G."/>
            <person name="Hauser L."/>
            <person name="Land M."/>
            <person name="Kyrpides N."/>
            <person name="Bruce D."/>
            <person name="Chain P."/>
            <person name="Copeland A."/>
            <person name="Pitluck S."/>
            <person name="Woyke T."/>
            <person name="Lizotte-Waniewski M."/>
            <person name="Bristow J."/>
            <person name="Riley M."/>
        </authorList>
    </citation>
    <scope>NUCLEOTIDE SEQUENCE [LARGE SCALE GENOMIC DNA]</scope>
    <source>
        <strain evidence="2">DSM 17167 / CIP 108236 / LMG 21445 / STM815</strain>
        <plasmid evidence="2">Plasmid pBPHY01</plasmid>
    </source>
</reference>
<geneLocation type="plasmid" evidence="1 2">
    <name>pBPHY01</name>
</geneLocation>
<protein>
    <recommendedName>
        <fullName evidence="3">L-fucose mutarotase</fullName>
    </recommendedName>
</protein>
<dbReference type="EMBL" id="CP001045">
    <property type="protein sequence ID" value="ACC75369.1"/>
    <property type="molecule type" value="Genomic_DNA"/>
</dbReference>
<dbReference type="RefSeq" id="WP_012405528.1">
    <property type="nucleotide sequence ID" value="NC_010625.1"/>
</dbReference>
<evidence type="ECO:0000313" key="1">
    <source>
        <dbReference type="EMBL" id="ACC75369.1"/>
    </source>
</evidence>
<dbReference type="Pfam" id="PF05336">
    <property type="entry name" value="rhaM"/>
    <property type="match status" value="1"/>
</dbReference>
<keyword evidence="1" id="KW-0614">Plasmid</keyword>
<keyword evidence="2" id="KW-1185">Reference proteome</keyword>
<evidence type="ECO:0000313" key="2">
    <source>
        <dbReference type="Proteomes" id="UP000001192"/>
    </source>
</evidence>
<proteinExistence type="predicted"/>
<dbReference type="SUPFAM" id="SSF54909">
    <property type="entry name" value="Dimeric alpha+beta barrel"/>
    <property type="match status" value="1"/>
</dbReference>
<sequence length="109" mass="13075">MRYCLALDLKDDPILIARYEEFHRNVWPEVIQHLRDHGVVGMEIYRLGIRLFMVMETDDSIFDADRMARAEQSNPVIRQWESLMWEFQAPTPWTPAGRKWIPVNRIFDL</sequence>